<reference evidence="1" key="2">
    <citation type="submission" date="2023-06" db="EMBL/GenBank/DDBJ databases">
        <authorList>
            <consortium name="Lawrence Berkeley National Laboratory"/>
            <person name="Mondo S.J."/>
            <person name="Hensen N."/>
            <person name="Bonometti L."/>
            <person name="Westerberg I."/>
            <person name="Brannstrom I.O."/>
            <person name="Guillou S."/>
            <person name="Cros-Aarteil S."/>
            <person name="Calhoun S."/>
            <person name="Haridas S."/>
            <person name="Kuo A."/>
            <person name="Pangilinan J."/>
            <person name="Riley R."/>
            <person name="Labutti K."/>
            <person name="Andreopoulos B."/>
            <person name="Lipzen A."/>
            <person name="Chen C."/>
            <person name="Yanf M."/>
            <person name="Daum C."/>
            <person name="Ng V."/>
            <person name="Clum A."/>
            <person name="Steindorff A."/>
            <person name="Ohm R."/>
            <person name="Martin F."/>
            <person name="Silar P."/>
            <person name="Natvig D."/>
            <person name="Lalanne C."/>
            <person name="Gautier V."/>
            <person name="Ament-Velasquez S.L."/>
            <person name="Kruys A."/>
            <person name="Hutchinson M.I."/>
            <person name="Powell A.J."/>
            <person name="Barry K."/>
            <person name="Miller A.N."/>
            <person name="Grigoriev I.V."/>
            <person name="Debuchy R."/>
            <person name="Gladieux P."/>
            <person name="Thoren M.H."/>
            <person name="Johannesson H."/>
        </authorList>
    </citation>
    <scope>NUCLEOTIDE SEQUENCE</scope>
    <source>
        <strain evidence="1">CBS 626.80</strain>
    </source>
</reference>
<keyword evidence="2" id="KW-1185">Reference proteome</keyword>
<organism evidence="1 2">
    <name type="scientific">Pseudoneurospora amorphoporcata</name>
    <dbReference type="NCBI Taxonomy" id="241081"/>
    <lineage>
        <taxon>Eukaryota</taxon>
        <taxon>Fungi</taxon>
        <taxon>Dikarya</taxon>
        <taxon>Ascomycota</taxon>
        <taxon>Pezizomycotina</taxon>
        <taxon>Sordariomycetes</taxon>
        <taxon>Sordariomycetidae</taxon>
        <taxon>Sordariales</taxon>
        <taxon>Sordariaceae</taxon>
        <taxon>Pseudoneurospora</taxon>
    </lineage>
</organism>
<dbReference type="EMBL" id="MU859100">
    <property type="protein sequence ID" value="KAK3953736.1"/>
    <property type="molecule type" value="Genomic_DNA"/>
</dbReference>
<accession>A0AAN6SHZ6</accession>
<evidence type="ECO:0000313" key="1">
    <source>
        <dbReference type="EMBL" id="KAK3953736.1"/>
    </source>
</evidence>
<reference evidence="1" key="1">
    <citation type="journal article" date="2023" name="Mol. Phylogenet. Evol.">
        <title>Genome-scale phylogeny and comparative genomics of the fungal order Sordariales.</title>
        <authorList>
            <person name="Hensen N."/>
            <person name="Bonometti L."/>
            <person name="Westerberg I."/>
            <person name="Brannstrom I.O."/>
            <person name="Guillou S."/>
            <person name="Cros-Aarteil S."/>
            <person name="Calhoun S."/>
            <person name="Haridas S."/>
            <person name="Kuo A."/>
            <person name="Mondo S."/>
            <person name="Pangilinan J."/>
            <person name="Riley R."/>
            <person name="LaButti K."/>
            <person name="Andreopoulos B."/>
            <person name="Lipzen A."/>
            <person name="Chen C."/>
            <person name="Yan M."/>
            <person name="Daum C."/>
            <person name="Ng V."/>
            <person name="Clum A."/>
            <person name="Steindorff A."/>
            <person name="Ohm R.A."/>
            <person name="Martin F."/>
            <person name="Silar P."/>
            <person name="Natvig D.O."/>
            <person name="Lalanne C."/>
            <person name="Gautier V."/>
            <person name="Ament-Velasquez S.L."/>
            <person name="Kruys A."/>
            <person name="Hutchinson M.I."/>
            <person name="Powell A.J."/>
            <person name="Barry K."/>
            <person name="Miller A.N."/>
            <person name="Grigoriev I.V."/>
            <person name="Debuchy R."/>
            <person name="Gladieux P."/>
            <person name="Hiltunen Thoren M."/>
            <person name="Johannesson H."/>
        </authorList>
    </citation>
    <scope>NUCLEOTIDE SEQUENCE</scope>
    <source>
        <strain evidence="1">CBS 626.80</strain>
    </source>
</reference>
<evidence type="ECO:0000313" key="2">
    <source>
        <dbReference type="Proteomes" id="UP001303222"/>
    </source>
</evidence>
<name>A0AAN6SHZ6_9PEZI</name>
<gene>
    <name evidence="1" type="ORF">QBC32DRAFT_386863</name>
</gene>
<dbReference type="Proteomes" id="UP001303222">
    <property type="component" value="Unassembled WGS sequence"/>
</dbReference>
<sequence length="139" mass="16324">MAQTPADLDTSPALNLIPIVEFKEDASNFEDWEHSVSFHLNYHRLDCYIDPIPRIPRDIPLDYAQVVCLRRRRLFAYALIWNSAKAVLPGINRHLKDQLIRNREHDPQVLWEVLHDHRDVIGGIVPLPRRYIRGARQML</sequence>
<comment type="caution">
    <text evidence="1">The sequence shown here is derived from an EMBL/GenBank/DDBJ whole genome shotgun (WGS) entry which is preliminary data.</text>
</comment>
<dbReference type="AlphaFoldDB" id="A0AAN6SHZ6"/>
<protein>
    <submittedName>
        <fullName evidence="1">Uncharacterized protein</fullName>
    </submittedName>
</protein>
<proteinExistence type="predicted"/>